<protein>
    <submittedName>
        <fullName evidence="5">RNA methyltransferase, TrmH family</fullName>
    </submittedName>
</protein>
<dbReference type="InterPro" id="IPR013123">
    <property type="entry name" value="SpoU_subst-bd"/>
</dbReference>
<dbReference type="GO" id="GO:0006396">
    <property type="term" value="P:RNA processing"/>
    <property type="evidence" value="ECO:0007669"/>
    <property type="project" value="InterPro"/>
</dbReference>
<dbReference type="InterPro" id="IPR029026">
    <property type="entry name" value="tRNA_m1G_MTases_N"/>
</dbReference>
<dbReference type="AlphaFoldDB" id="A0A367ZC50"/>
<evidence type="ECO:0000256" key="3">
    <source>
        <dbReference type="ARBA" id="ARBA00022679"/>
    </source>
</evidence>
<feature type="domain" description="RNA 2-O ribose methyltransferase substrate binding" evidence="4">
    <location>
        <begin position="31"/>
        <end position="98"/>
    </location>
</feature>
<dbReference type="SUPFAM" id="SSF75217">
    <property type="entry name" value="alpha/beta knot"/>
    <property type="match status" value="1"/>
</dbReference>
<dbReference type="Pfam" id="PF00588">
    <property type="entry name" value="SpoU_methylase"/>
    <property type="match status" value="1"/>
</dbReference>
<name>A0A367ZC50_9BACT</name>
<dbReference type="InterPro" id="IPR053888">
    <property type="entry name" value="MRM3-like_sub_bind"/>
</dbReference>
<comment type="similarity">
    <text evidence="1">Belongs to the class IV-like SAM-binding methyltransferase superfamily. RNA methyltransferase TrmH family.</text>
</comment>
<dbReference type="Pfam" id="PF22435">
    <property type="entry name" value="MRM3-like_sub_bind"/>
    <property type="match status" value="1"/>
</dbReference>
<dbReference type="InterPro" id="IPR051259">
    <property type="entry name" value="rRNA_Methyltransferase"/>
</dbReference>
<evidence type="ECO:0000256" key="1">
    <source>
        <dbReference type="ARBA" id="ARBA00007228"/>
    </source>
</evidence>
<dbReference type="PANTHER" id="PTHR43191">
    <property type="entry name" value="RRNA METHYLTRANSFERASE 3"/>
    <property type="match status" value="1"/>
</dbReference>
<reference evidence="5 6" key="1">
    <citation type="submission" date="2018-05" db="EMBL/GenBank/DDBJ databases">
        <title>A metagenomic window into the 2 km-deep terrestrial subsurface aquifer revealed taxonomically and functionally diverse microbial community comprising novel uncultured bacterial lineages.</title>
        <authorList>
            <person name="Kadnikov V.V."/>
            <person name="Mardanov A.V."/>
            <person name="Beletsky A.V."/>
            <person name="Banks D."/>
            <person name="Pimenov N.V."/>
            <person name="Frank Y.A."/>
            <person name="Karnachuk O.V."/>
            <person name="Ravin N.V."/>
        </authorList>
    </citation>
    <scope>NUCLEOTIDE SEQUENCE [LARGE SCALE GENOMIC DNA]</scope>
    <source>
        <strain evidence="5">BY5</strain>
    </source>
</reference>
<dbReference type="Proteomes" id="UP000252355">
    <property type="component" value="Unassembled WGS sequence"/>
</dbReference>
<keyword evidence="2 5" id="KW-0489">Methyltransferase</keyword>
<keyword evidence="3 5" id="KW-0808">Transferase</keyword>
<dbReference type="GO" id="GO:0005737">
    <property type="term" value="C:cytoplasm"/>
    <property type="evidence" value="ECO:0007669"/>
    <property type="project" value="UniProtKB-ARBA"/>
</dbReference>
<evidence type="ECO:0000313" key="5">
    <source>
        <dbReference type="EMBL" id="RCK75309.1"/>
    </source>
</evidence>
<dbReference type="EMBL" id="QOQW01000039">
    <property type="protein sequence ID" value="RCK75309.1"/>
    <property type="molecule type" value="Genomic_DNA"/>
</dbReference>
<dbReference type="Gene3D" id="3.30.1330.30">
    <property type="match status" value="1"/>
</dbReference>
<dbReference type="SUPFAM" id="SSF55315">
    <property type="entry name" value="L30e-like"/>
    <property type="match status" value="1"/>
</dbReference>
<gene>
    <name evidence="5" type="ORF">OZSIB_3748</name>
</gene>
<comment type="caution">
    <text evidence="5">The sequence shown here is derived from an EMBL/GenBank/DDBJ whole genome shotgun (WGS) entry which is preliminary data.</text>
</comment>
<dbReference type="GO" id="GO:0003723">
    <property type="term" value="F:RNA binding"/>
    <property type="evidence" value="ECO:0007669"/>
    <property type="project" value="InterPro"/>
</dbReference>
<dbReference type="PANTHER" id="PTHR43191:SF2">
    <property type="entry name" value="RRNA METHYLTRANSFERASE 3, MITOCHONDRIAL"/>
    <property type="match status" value="1"/>
</dbReference>
<dbReference type="CDD" id="cd18095">
    <property type="entry name" value="SpoU-like_rRNA-MTase"/>
    <property type="match status" value="1"/>
</dbReference>
<sequence>MKRIASPQNPLIKRALALHRPGGSAAADEILIEGEKLLREALRSGAELRHLFIQEGSEERWRDQADRVVLVPPTLLRRLSQLDTPPTAVGLVIPPAAPPLEALLSKARTLIVLDRVQDPGNLGTILRSLEALGGDGLLLLTGCASPANPKVIRAAMGSSFRVPLLTGLEGPALLARLRAAGFACLATGPAGDDLRHAPLPARVAFFLGSEGTGLAPALRTACDRCLTIPMPGPAESLNVAIATAICLYERLHRQSPAPVIPPLRGTPS</sequence>
<dbReference type="SMART" id="SM00967">
    <property type="entry name" value="SpoU_sub_bind"/>
    <property type="match status" value="1"/>
</dbReference>
<dbReference type="Gene3D" id="3.40.1280.10">
    <property type="match status" value="1"/>
</dbReference>
<dbReference type="InterPro" id="IPR029028">
    <property type="entry name" value="Alpha/beta_knot_MTases"/>
</dbReference>
<evidence type="ECO:0000313" key="6">
    <source>
        <dbReference type="Proteomes" id="UP000252355"/>
    </source>
</evidence>
<proteinExistence type="inferred from homology"/>
<accession>A0A367ZC50</accession>
<organism evidence="5 6">
    <name type="scientific">Candidatus Ozemobacter sibiricus</name>
    <dbReference type="NCBI Taxonomy" id="2268124"/>
    <lineage>
        <taxon>Bacteria</taxon>
        <taxon>Candidatus Ozemobacteria</taxon>
        <taxon>Candidatus Ozemobacterales</taxon>
        <taxon>Candidatus Ozemobacteraceae</taxon>
        <taxon>Candidatus Ozemobacter</taxon>
    </lineage>
</organism>
<dbReference type="InterPro" id="IPR029064">
    <property type="entry name" value="Ribosomal_eL30-like_sf"/>
</dbReference>
<dbReference type="GO" id="GO:0032259">
    <property type="term" value="P:methylation"/>
    <property type="evidence" value="ECO:0007669"/>
    <property type="project" value="UniProtKB-KW"/>
</dbReference>
<dbReference type="GO" id="GO:0008173">
    <property type="term" value="F:RNA methyltransferase activity"/>
    <property type="evidence" value="ECO:0007669"/>
    <property type="project" value="InterPro"/>
</dbReference>
<evidence type="ECO:0000259" key="4">
    <source>
        <dbReference type="SMART" id="SM00967"/>
    </source>
</evidence>
<evidence type="ECO:0000256" key="2">
    <source>
        <dbReference type="ARBA" id="ARBA00022603"/>
    </source>
</evidence>
<dbReference type="InterPro" id="IPR001537">
    <property type="entry name" value="SpoU_MeTrfase"/>
</dbReference>